<dbReference type="EMBL" id="BSXT01008809">
    <property type="protein sequence ID" value="GMF67263.1"/>
    <property type="molecule type" value="Genomic_DNA"/>
</dbReference>
<keyword evidence="3" id="KW-1185">Reference proteome</keyword>
<evidence type="ECO:0000313" key="2">
    <source>
        <dbReference type="EMBL" id="GMF67263.1"/>
    </source>
</evidence>
<dbReference type="GO" id="GO:0003676">
    <property type="term" value="F:nucleic acid binding"/>
    <property type="evidence" value="ECO:0007669"/>
    <property type="project" value="InterPro"/>
</dbReference>
<feature type="domain" description="Tc1-like transposase DDE" evidence="1">
    <location>
        <begin position="38"/>
        <end position="95"/>
    </location>
</feature>
<accession>A0A9W6YJM9</accession>
<dbReference type="AlphaFoldDB" id="A0A9W6YJM9"/>
<sequence length="116" mass="13456">MVWGAIGYHSKSELVVLEGRQAFHHYIWTFSEHMLPCTLQHYGTEFVFMQDNVSIHASTKTREFFKGINVTLLEWPTRCPDLNPIENVWAILADKDYRHGKQYQSVVELTAAVMKA</sequence>
<reference evidence="2" key="1">
    <citation type="submission" date="2023-04" db="EMBL/GenBank/DDBJ databases">
        <title>Phytophthora fragariaefolia NBRC 109709.</title>
        <authorList>
            <person name="Ichikawa N."/>
            <person name="Sato H."/>
            <person name="Tonouchi N."/>
        </authorList>
    </citation>
    <scope>NUCLEOTIDE SEQUENCE</scope>
    <source>
        <strain evidence="2">NBRC 109709</strain>
    </source>
</reference>
<dbReference type="InterPro" id="IPR036397">
    <property type="entry name" value="RNaseH_sf"/>
</dbReference>
<evidence type="ECO:0000313" key="3">
    <source>
        <dbReference type="Proteomes" id="UP001165121"/>
    </source>
</evidence>
<protein>
    <submittedName>
        <fullName evidence="2">Unnamed protein product</fullName>
    </submittedName>
</protein>
<name>A0A9W6YJM9_9STRA</name>
<organism evidence="2 3">
    <name type="scientific">Phytophthora fragariaefolia</name>
    <dbReference type="NCBI Taxonomy" id="1490495"/>
    <lineage>
        <taxon>Eukaryota</taxon>
        <taxon>Sar</taxon>
        <taxon>Stramenopiles</taxon>
        <taxon>Oomycota</taxon>
        <taxon>Peronosporomycetes</taxon>
        <taxon>Peronosporales</taxon>
        <taxon>Peronosporaceae</taxon>
        <taxon>Phytophthora</taxon>
    </lineage>
</organism>
<dbReference type="Gene3D" id="3.30.420.10">
    <property type="entry name" value="Ribonuclease H-like superfamily/Ribonuclease H"/>
    <property type="match status" value="1"/>
</dbReference>
<dbReference type="Pfam" id="PF13358">
    <property type="entry name" value="DDE_3"/>
    <property type="match status" value="1"/>
</dbReference>
<dbReference type="OrthoDB" id="118472at2759"/>
<comment type="caution">
    <text evidence="2">The sequence shown here is derived from an EMBL/GenBank/DDBJ whole genome shotgun (WGS) entry which is preliminary data.</text>
</comment>
<dbReference type="InterPro" id="IPR038717">
    <property type="entry name" value="Tc1-like_DDE_dom"/>
</dbReference>
<proteinExistence type="predicted"/>
<dbReference type="Proteomes" id="UP001165121">
    <property type="component" value="Unassembled WGS sequence"/>
</dbReference>
<gene>
    <name evidence="2" type="ORF">Pfra01_002836200</name>
</gene>
<evidence type="ECO:0000259" key="1">
    <source>
        <dbReference type="Pfam" id="PF13358"/>
    </source>
</evidence>